<accession>A0AAV0RJ16</accession>
<evidence type="ECO:0000313" key="3">
    <source>
        <dbReference type="EMBL" id="CAI0557261.1"/>
    </source>
</evidence>
<dbReference type="EMBL" id="CAMGYJ010000011">
    <property type="protein sequence ID" value="CAI0557261.1"/>
    <property type="molecule type" value="Genomic_DNA"/>
</dbReference>
<keyword evidence="4" id="KW-1185">Reference proteome</keyword>
<dbReference type="AlphaFoldDB" id="A0AAV0RJ16"/>
<organism evidence="3 4">
    <name type="scientific">Linum tenue</name>
    <dbReference type="NCBI Taxonomy" id="586396"/>
    <lineage>
        <taxon>Eukaryota</taxon>
        <taxon>Viridiplantae</taxon>
        <taxon>Streptophyta</taxon>
        <taxon>Embryophyta</taxon>
        <taxon>Tracheophyta</taxon>
        <taxon>Spermatophyta</taxon>
        <taxon>Magnoliopsida</taxon>
        <taxon>eudicotyledons</taxon>
        <taxon>Gunneridae</taxon>
        <taxon>Pentapetalae</taxon>
        <taxon>rosids</taxon>
        <taxon>fabids</taxon>
        <taxon>Malpighiales</taxon>
        <taxon>Linaceae</taxon>
        <taxon>Linum</taxon>
    </lineage>
</organism>
<keyword evidence="1" id="KW-0175">Coiled coil</keyword>
<proteinExistence type="predicted"/>
<comment type="caution">
    <text evidence="3">The sequence shown here is derived from an EMBL/GenBank/DDBJ whole genome shotgun (WGS) entry which is preliminary data.</text>
</comment>
<protein>
    <submittedName>
        <fullName evidence="3">Uncharacterized protein</fullName>
    </submittedName>
</protein>
<feature type="coiled-coil region" evidence="1">
    <location>
        <begin position="157"/>
        <end position="198"/>
    </location>
</feature>
<feature type="signal peptide" evidence="2">
    <location>
        <begin position="1"/>
        <end position="23"/>
    </location>
</feature>
<sequence length="218" mass="24715">MTEMVSWMMMMMMMMLGLSQIKGFKEEVIARTASLPGSIADDDFDRVKRFEDFEIVANGSVIDDEDQLPEPVRFKYYQLCRIQGSFLHQGLLEGLNAKIVAWMIDEVTSIAYAIRALSSSSQSKDLEVWEKKLKGFENLGMNVGFVLVRLRKLACLADQATNRRVRLVEEREAAEEELRVLEKQVGKAKERVEVLRGETERLNGGSGSEFVALANAPW</sequence>
<keyword evidence="2" id="KW-0732">Signal</keyword>
<evidence type="ECO:0000313" key="4">
    <source>
        <dbReference type="Proteomes" id="UP001154282"/>
    </source>
</evidence>
<feature type="chain" id="PRO_5043617395" evidence="2">
    <location>
        <begin position="24"/>
        <end position="218"/>
    </location>
</feature>
<evidence type="ECO:0000256" key="1">
    <source>
        <dbReference type="SAM" id="Coils"/>
    </source>
</evidence>
<dbReference type="Proteomes" id="UP001154282">
    <property type="component" value="Unassembled WGS sequence"/>
</dbReference>
<name>A0AAV0RJ16_9ROSI</name>
<gene>
    <name evidence="3" type="ORF">LITE_LOCUS48295</name>
</gene>
<reference evidence="3" key="1">
    <citation type="submission" date="2022-08" db="EMBL/GenBank/DDBJ databases">
        <authorList>
            <person name="Gutierrez-Valencia J."/>
        </authorList>
    </citation>
    <scope>NUCLEOTIDE SEQUENCE</scope>
</reference>
<evidence type="ECO:0000256" key="2">
    <source>
        <dbReference type="SAM" id="SignalP"/>
    </source>
</evidence>